<dbReference type="OrthoDB" id="4588160at2759"/>
<keyword evidence="2" id="KW-1185">Reference proteome</keyword>
<accession>A0A6A5VHP6</accession>
<reference evidence="1" key="1">
    <citation type="journal article" date="2020" name="Stud. Mycol.">
        <title>101 Dothideomycetes genomes: a test case for predicting lifestyles and emergence of pathogens.</title>
        <authorList>
            <person name="Haridas S."/>
            <person name="Albert R."/>
            <person name="Binder M."/>
            <person name="Bloem J."/>
            <person name="Labutti K."/>
            <person name="Salamov A."/>
            <person name="Andreopoulos B."/>
            <person name="Baker S."/>
            <person name="Barry K."/>
            <person name="Bills G."/>
            <person name="Bluhm B."/>
            <person name="Cannon C."/>
            <person name="Castanera R."/>
            <person name="Culley D."/>
            <person name="Daum C."/>
            <person name="Ezra D."/>
            <person name="Gonzalez J."/>
            <person name="Henrissat B."/>
            <person name="Kuo A."/>
            <person name="Liang C."/>
            <person name="Lipzen A."/>
            <person name="Lutzoni F."/>
            <person name="Magnuson J."/>
            <person name="Mondo S."/>
            <person name="Nolan M."/>
            <person name="Ohm R."/>
            <person name="Pangilinan J."/>
            <person name="Park H.-J."/>
            <person name="Ramirez L."/>
            <person name="Alfaro M."/>
            <person name="Sun H."/>
            <person name="Tritt A."/>
            <person name="Yoshinaga Y."/>
            <person name="Zwiers L.-H."/>
            <person name="Turgeon B."/>
            <person name="Goodwin S."/>
            <person name="Spatafora J."/>
            <person name="Crous P."/>
            <person name="Grigoriev I."/>
        </authorList>
    </citation>
    <scope>NUCLEOTIDE SEQUENCE</scope>
    <source>
        <strain evidence="1">CBS 107.79</strain>
    </source>
</reference>
<organism evidence="1 2">
    <name type="scientific">Bimuria novae-zelandiae CBS 107.79</name>
    <dbReference type="NCBI Taxonomy" id="1447943"/>
    <lineage>
        <taxon>Eukaryota</taxon>
        <taxon>Fungi</taxon>
        <taxon>Dikarya</taxon>
        <taxon>Ascomycota</taxon>
        <taxon>Pezizomycotina</taxon>
        <taxon>Dothideomycetes</taxon>
        <taxon>Pleosporomycetidae</taxon>
        <taxon>Pleosporales</taxon>
        <taxon>Massarineae</taxon>
        <taxon>Didymosphaeriaceae</taxon>
        <taxon>Bimuria</taxon>
    </lineage>
</organism>
<dbReference type="AlphaFoldDB" id="A0A6A5VHP6"/>
<name>A0A6A5VHP6_9PLEO</name>
<dbReference type="Proteomes" id="UP000800036">
    <property type="component" value="Unassembled WGS sequence"/>
</dbReference>
<dbReference type="EMBL" id="ML976668">
    <property type="protein sequence ID" value="KAF1975939.1"/>
    <property type="molecule type" value="Genomic_DNA"/>
</dbReference>
<sequence length="146" mass="15848">MWGTQESAEVGHFSSVLSRLQSNKESLPQCSQQANSSASHHTSHKPTMPTLLAIISFLLTLTLAASQDLCPKNEYACLDIINSSQCLAPLVLQKTSPLTNENMIKCINYEGVVSNLAPAEKFCRCPGCHTEPINKAIRDMFPGPCG</sequence>
<evidence type="ECO:0000313" key="1">
    <source>
        <dbReference type="EMBL" id="KAF1975939.1"/>
    </source>
</evidence>
<proteinExistence type="predicted"/>
<gene>
    <name evidence="1" type="ORF">BU23DRAFT_551952</name>
</gene>
<evidence type="ECO:0000313" key="2">
    <source>
        <dbReference type="Proteomes" id="UP000800036"/>
    </source>
</evidence>
<protein>
    <submittedName>
        <fullName evidence="1">Uncharacterized protein</fullName>
    </submittedName>
</protein>